<dbReference type="RefSeq" id="WP_311362403.1">
    <property type="nucleotide sequence ID" value="NZ_JAVRIE010000006.1"/>
</dbReference>
<proteinExistence type="predicted"/>
<evidence type="ECO:0000256" key="2">
    <source>
        <dbReference type="SAM" id="SignalP"/>
    </source>
</evidence>
<gene>
    <name evidence="3" type="ORF">RM544_13870</name>
</gene>
<sequence length="213" mass="24171">MKPSHIFSLLALTVLMLLLSACANMSQADCETADWEAIGYEDGVSGYRDSQIAQHRQECSKHGITPDLQKYLAGHNEGTKKYCTKTNGFFLGTKGNTYNRNCPDSLASGFLEGMADGKILYTSQRAMNSAEDALDSLYMRIENFEEVIADKNDLMIADGLVRAERLELRQQIDELEYRMVELIDLIPTYEENFEAAVNTYENVKLRFEGYFRK</sequence>
<feature type="signal peptide" evidence="2">
    <location>
        <begin position="1"/>
        <end position="23"/>
    </location>
</feature>
<keyword evidence="1" id="KW-0175">Coiled coil</keyword>
<feature type="chain" id="PRO_5043364762" evidence="2">
    <location>
        <begin position="24"/>
        <end position="213"/>
    </location>
</feature>
<dbReference type="Proteomes" id="UP001249020">
    <property type="component" value="Unassembled WGS sequence"/>
</dbReference>
<evidence type="ECO:0000256" key="1">
    <source>
        <dbReference type="SAM" id="Coils"/>
    </source>
</evidence>
<evidence type="ECO:0000313" key="4">
    <source>
        <dbReference type="Proteomes" id="UP001249020"/>
    </source>
</evidence>
<keyword evidence="4" id="KW-1185">Reference proteome</keyword>
<reference evidence="3 4" key="1">
    <citation type="submission" date="2023-09" db="EMBL/GenBank/DDBJ databases">
        <authorList>
            <person name="Rey-Velasco X."/>
        </authorList>
    </citation>
    <scope>NUCLEOTIDE SEQUENCE [LARGE SCALE GENOMIC DNA]</scope>
    <source>
        <strain evidence="3 4">W409</strain>
    </source>
</reference>
<protein>
    <submittedName>
        <fullName evidence="3">DUF2799 domain-containing protein</fullName>
    </submittedName>
</protein>
<organism evidence="3 4">
    <name type="scientific">Brumicola blandensis</name>
    <dbReference type="NCBI Taxonomy" id="3075611"/>
    <lineage>
        <taxon>Bacteria</taxon>
        <taxon>Pseudomonadati</taxon>
        <taxon>Pseudomonadota</taxon>
        <taxon>Gammaproteobacteria</taxon>
        <taxon>Alteromonadales</taxon>
        <taxon>Alteromonadaceae</taxon>
        <taxon>Brumicola</taxon>
    </lineage>
</organism>
<feature type="coiled-coil region" evidence="1">
    <location>
        <begin position="127"/>
        <end position="185"/>
    </location>
</feature>
<comment type="caution">
    <text evidence="3">The sequence shown here is derived from an EMBL/GenBank/DDBJ whole genome shotgun (WGS) entry which is preliminary data.</text>
</comment>
<accession>A0AAW8R2W0</accession>
<evidence type="ECO:0000313" key="3">
    <source>
        <dbReference type="EMBL" id="MDT0583631.1"/>
    </source>
</evidence>
<dbReference type="AlphaFoldDB" id="A0AAW8R2W0"/>
<keyword evidence="2" id="KW-0732">Signal</keyword>
<dbReference type="PROSITE" id="PS51257">
    <property type="entry name" value="PROKAR_LIPOPROTEIN"/>
    <property type="match status" value="1"/>
</dbReference>
<dbReference type="Pfam" id="PF10973">
    <property type="entry name" value="DUF2799"/>
    <property type="match status" value="1"/>
</dbReference>
<name>A0AAW8R2W0_9ALTE</name>
<dbReference type="EMBL" id="JAVRIE010000006">
    <property type="protein sequence ID" value="MDT0583631.1"/>
    <property type="molecule type" value="Genomic_DNA"/>
</dbReference>
<dbReference type="InterPro" id="IPR021242">
    <property type="entry name" value="DUF2799"/>
</dbReference>